<sequence length="395" mass="44321">MTAMQRTTENAARETPLSESSTEPWRVGILFSRAGITSVTESEHFFGTVLAIEEINARGGVLGRPLVPVALDPKGDLAEYRRMAHQMLSREDVNVIFGCSTSSSRKAVLPEIERKNGLLWYCSLYEGFEYSPNIIYTGAVPNQNSLQLAAYLLKNCGKRIYLIGSDYIYPRESNRIMRDIVEQHGGEIVDEIYLPFNVSSAEIELAVREINKAQPEALFSTVIGSPSREFYRVLHDLRIDQKPLPVASLTLGETELKLIGPQFCKGHIVSATYFSSLPSEENQRFVASYRQRFGKDATVSAWGQAAYGQVCLFAKALERAASMDTQKLVEAVLEERYDAPEGAISVEPENHHLWLQPKIGVACEDGNFDVVWQAKEAVKPDPYLTTYEFSEFWLE</sequence>
<dbReference type="InterPro" id="IPR028082">
    <property type="entry name" value="Peripla_BP_I"/>
</dbReference>
<protein>
    <submittedName>
        <fullName evidence="2">Transporter substrate-binding domain-containing protein</fullName>
    </submittedName>
</protein>
<dbReference type="PANTHER" id="PTHR47628:SF1">
    <property type="entry name" value="ALIPHATIC AMIDASE EXPRESSION-REGULATING PROTEIN"/>
    <property type="match status" value="1"/>
</dbReference>
<dbReference type="EMBL" id="JAQQFR010000004">
    <property type="protein sequence ID" value="MFL9878407.1"/>
    <property type="molecule type" value="Genomic_DNA"/>
</dbReference>
<keyword evidence="3" id="KW-1185">Reference proteome</keyword>
<feature type="compositionally biased region" description="Polar residues" evidence="1">
    <location>
        <begin position="1"/>
        <end position="10"/>
    </location>
</feature>
<dbReference type="Gene3D" id="3.40.50.2300">
    <property type="match status" value="2"/>
</dbReference>
<dbReference type="CDD" id="cd06357">
    <property type="entry name" value="PBP1_AmiC"/>
    <property type="match status" value="1"/>
</dbReference>
<name>A0ABW8Z5S4_9BURK</name>
<dbReference type="Proteomes" id="UP001629214">
    <property type="component" value="Unassembled WGS sequence"/>
</dbReference>
<gene>
    <name evidence="2" type="ORF">PQR63_08445</name>
</gene>
<comment type="caution">
    <text evidence="2">The sequence shown here is derived from an EMBL/GenBank/DDBJ whole genome shotgun (WGS) entry which is preliminary data.</text>
</comment>
<evidence type="ECO:0000313" key="2">
    <source>
        <dbReference type="EMBL" id="MFL9878407.1"/>
    </source>
</evidence>
<dbReference type="RefSeq" id="WP_408167329.1">
    <property type="nucleotide sequence ID" value="NZ_JAQQFR010000004.1"/>
</dbReference>
<reference evidence="2 3" key="1">
    <citation type="journal article" date="2024" name="Chem. Sci.">
        <title>Discovery of megapolipeptins by genome mining of a Burkholderiales bacteria collection.</title>
        <authorList>
            <person name="Paulo B.S."/>
            <person name="Recchia M.J.J."/>
            <person name="Lee S."/>
            <person name="Fergusson C.H."/>
            <person name="Romanowski S.B."/>
            <person name="Hernandez A."/>
            <person name="Krull N."/>
            <person name="Liu D.Y."/>
            <person name="Cavanagh H."/>
            <person name="Bos A."/>
            <person name="Gray C.A."/>
            <person name="Murphy B.T."/>
            <person name="Linington R.G."/>
            <person name="Eustaquio A.S."/>
        </authorList>
    </citation>
    <scope>NUCLEOTIDE SEQUENCE [LARGE SCALE GENOMIC DNA]</scope>
    <source>
        <strain evidence="2 3">RL21-008-BIB-B</strain>
    </source>
</reference>
<dbReference type="SUPFAM" id="SSF53822">
    <property type="entry name" value="Periplasmic binding protein-like I"/>
    <property type="match status" value="1"/>
</dbReference>
<accession>A0ABW8Z5S4</accession>
<organism evidence="2 3">
    <name type="scientific">Herbaspirillum rhizosphaerae</name>
    <dbReference type="NCBI Taxonomy" id="346179"/>
    <lineage>
        <taxon>Bacteria</taxon>
        <taxon>Pseudomonadati</taxon>
        <taxon>Pseudomonadota</taxon>
        <taxon>Betaproteobacteria</taxon>
        <taxon>Burkholderiales</taxon>
        <taxon>Oxalobacteraceae</taxon>
        <taxon>Herbaspirillum</taxon>
    </lineage>
</organism>
<feature type="region of interest" description="Disordered" evidence="1">
    <location>
        <begin position="1"/>
        <end position="20"/>
    </location>
</feature>
<dbReference type="PANTHER" id="PTHR47628">
    <property type="match status" value="1"/>
</dbReference>
<proteinExistence type="predicted"/>
<evidence type="ECO:0000313" key="3">
    <source>
        <dbReference type="Proteomes" id="UP001629214"/>
    </source>
</evidence>
<evidence type="ECO:0000256" key="1">
    <source>
        <dbReference type="SAM" id="MobiDB-lite"/>
    </source>
</evidence>
<dbReference type="Pfam" id="PF13433">
    <property type="entry name" value="Peripla_BP_5"/>
    <property type="match status" value="1"/>
</dbReference>
<dbReference type="InterPro" id="IPR039570">
    <property type="entry name" value="AmiC_PBP1"/>
</dbReference>